<keyword evidence="1" id="KW-0812">Transmembrane</keyword>
<keyword evidence="1" id="KW-0472">Membrane</keyword>
<dbReference type="RefSeq" id="WP_076340325.1">
    <property type="nucleotide sequence ID" value="NZ_CAJTMI010000007.1"/>
</dbReference>
<dbReference type="STRING" id="1862672.BO225_00365"/>
<keyword evidence="3" id="KW-1185">Reference proteome</keyword>
<name>A0A1U7NQL3_9FIRM</name>
<organism evidence="2 3">
    <name type="scientific">Dubosiella newyorkensis</name>
    <dbReference type="NCBI Taxonomy" id="1862672"/>
    <lineage>
        <taxon>Bacteria</taxon>
        <taxon>Bacillati</taxon>
        <taxon>Bacillota</taxon>
        <taxon>Erysipelotrichia</taxon>
        <taxon>Erysipelotrichales</taxon>
        <taxon>Erysipelotrichaceae</taxon>
        <taxon>Dubosiella</taxon>
    </lineage>
</organism>
<protein>
    <submittedName>
        <fullName evidence="2">Uncharacterized protein</fullName>
    </submittedName>
</protein>
<comment type="caution">
    <text evidence="2">The sequence shown here is derived from an EMBL/GenBank/DDBJ whole genome shotgun (WGS) entry which is preliminary data.</text>
</comment>
<dbReference type="InterPro" id="IPR038690">
    <property type="entry name" value="NusG_2_sf"/>
</dbReference>
<dbReference type="EMBL" id="MPKA01000021">
    <property type="protein sequence ID" value="OLU47923.1"/>
    <property type="molecule type" value="Genomic_DNA"/>
</dbReference>
<keyword evidence="1" id="KW-1133">Transmembrane helix</keyword>
<dbReference type="OrthoDB" id="47603at2"/>
<gene>
    <name evidence="2" type="ORF">BO225_00365</name>
</gene>
<dbReference type="GeneID" id="78274409"/>
<evidence type="ECO:0000256" key="1">
    <source>
        <dbReference type="SAM" id="Phobius"/>
    </source>
</evidence>
<proteinExistence type="predicted"/>
<dbReference type="Gene3D" id="2.60.320.10">
    <property type="entry name" value="N-utilization substance G protein NusG, insert domain"/>
    <property type="match status" value="1"/>
</dbReference>
<evidence type="ECO:0000313" key="2">
    <source>
        <dbReference type="EMBL" id="OLU47923.1"/>
    </source>
</evidence>
<sequence>MRKADKILIVSIMIACLVLIIPIMQNAPVSKEAVVQVKNKEVLRFSLLENANYAVDGTLGKVSIEVKDGAVRVKQENSPHHYCSKQGFVDSVNTPIVCLPNETVVRIEGQEDGEDVQIQ</sequence>
<dbReference type="CDD" id="cd09910">
    <property type="entry name" value="NGN-insert_like"/>
    <property type="match status" value="1"/>
</dbReference>
<reference evidence="2 3" key="1">
    <citation type="submission" date="2016-11" db="EMBL/GenBank/DDBJ databases">
        <title>Description of two novel members of the family Erysipelotrichaceae: Ileibacterium lipovorans gen. nov., sp. nov. and Dubosiella newyorkensis, gen. nov., sp. nov.</title>
        <authorList>
            <person name="Cox L.M."/>
            <person name="Sohn J."/>
            <person name="Tyrrell K.L."/>
            <person name="Citron D.M."/>
            <person name="Lawson P.A."/>
            <person name="Patel N.B."/>
            <person name="Iizumi T."/>
            <person name="Perez-Perez G.I."/>
            <person name="Goldstein E.J."/>
            <person name="Blaser M.J."/>
        </authorList>
    </citation>
    <scope>NUCLEOTIDE SEQUENCE [LARGE SCALE GENOMIC DNA]</scope>
    <source>
        <strain evidence="2 3">NYU-BL-A4</strain>
    </source>
</reference>
<feature type="transmembrane region" description="Helical" evidence="1">
    <location>
        <begin position="7"/>
        <end position="24"/>
    </location>
</feature>
<dbReference type="Proteomes" id="UP000186705">
    <property type="component" value="Unassembled WGS sequence"/>
</dbReference>
<dbReference type="AlphaFoldDB" id="A0A1U7NQL3"/>
<accession>A0A1U7NQL3</accession>
<evidence type="ECO:0000313" key="3">
    <source>
        <dbReference type="Proteomes" id="UP000186705"/>
    </source>
</evidence>
<dbReference type="Pfam" id="PF07009">
    <property type="entry name" value="NusG_II"/>
    <property type="match status" value="1"/>
</dbReference>